<dbReference type="InterPro" id="IPR001054">
    <property type="entry name" value="A/G_cyclase"/>
</dbReference>
<dbReference type="GO" id="GO:0009190">
    <property type="term" value="P:cyclic nucleotide biosynthetic process"/>
    <property type="evidence" value="ECO:0007669"/>
    <property type="project" value="InterPro"/>
</dbReference>
<organism evidence="5 6">
    <name type="scientific">Flavimaricola marinus</name>
    <dbReference type="NCBI Taxonomy" id="1819565"/>
    <lineage>
        <taxon>Bacteria</taxon>
        <taxon>Pseudomonadati</taxon>
        <taxon>Pseudomonadota</taxon>
        <taxon>Alphaproteobacteria</taxon>
        <taxon>Rhodobacterales</taxon>
        <taxon>Paracoccaceae</taxon>
        <taxon>Flavimaricola</taxon>
    </lineage>
</organism>
<dbReference type="InterPro" id="IPR029787">
    <property type="entry name" value="Nucleotide_cyclase"/>
</dbReference>
<keyword evidence="1" id="KW-0547">Nucleotide-binding</keyword>
<name>A0A238LAA2_9RHOB</name>
<dbReference type="OrthoDB" id="341967at2"/>
<evidence type="ECO:0000256" key="1">
    <source>
        <dbReference type="ARBA" id="ARBA00022741"/>
    </source>
</evidence>
<keyword evidence="6" id="KW-1185">Reference proteome</keyword>
<dbReference type="RefSeq" id="WP_133064972.1">
    <property type="nucleotide sequence ID" value="NZ_FXZK01000001.1"/>
</dbReference>
<dbReference type="Gene3D" id="1.25.40.10">
    <property type="entry name" value="Tetratricopeptide repeat domain"/>
    <property type="match status" value="1"/>
</dbReference>
<dbReference type="EMBL" id="FXZK01000001">
    <property type="protein sequence ID" value="SMY06657.1"/>
    <property type="molecule type" value="Genomic_DNA"/>
</dbReference>
<sequence>MQRDIGMDGIKQSDETAGMRQNPVTEGPEQSVCLLFADLAGFSALTARLMAKHARGAEAVHDALNPLVSAVIDAVHAAGGLVTGLSGDAVTALWPLSEAEAAQTCAKALGAAVAAASDDRRMALPIRVVLDAGTVRRIRVGGHLDDWREVYAGPVLDRLVETAPRAKAGEVWQSPAFDQALRSPDAARTAPLARVSRQEPKALSDWAAGQAGAGWTAEYRKTSVLFLRLPDAGALARSVELIQQIAARHDGALLQAIPDDKGPVALLVWGLATAVSEADADLAIAAGRAAQEAIPGTLAVIGTGQSLAGLLGTSGFAQYTVLGAHVNQAAGGLALGEAGLLVDEATRAAAKRFDFDPGPTLRGKDGAEVALFAPRTSQPNGASDIPRFQRRLIGRTAEQAALREAATTPGALMWLEAEAGAGKSHLIDSLAGELGADESRIVLRGAGDRLLRMSALGAWRAIFAALPAEALTAEGLAGALGDDGADRLALLNPVLTEPQPETDQTRLLNPIGRAQVGREMMARLLAHAIGSTPALLIFEDVHWLDTSSWLLLAELRRACPDLGMILVARPMDGADLTAETLALREAARTLRLDPLDLDAATALICDTLGAATVPDLLARRIYDQSGGNALYTLELAASLLASGAIRVEAGHCHIRSTAGDLSDLRFPDGIEGAIAARIGQLSLDEQQVLKVASVQGRRFSARVLAGCLSGGLSVAALSGIAGTGLIAEQDGDTWRFHHALTREAAYNLMVSAQARHLHAAVAEALEQAGADDPTILAQHWTEAGNDTRALPWLSRAIAQAEAAQANHETLSFVETALAVADRLEAASSPAISQEQRAGWHFTAGRAARTIGNFDRAERHLKTVVALTHRDYPAGAASGVGRLLSEIWRYWRGSKAAPDPAADPEQLIRASDAYLGLGEIHYDRSDTLGILLDTIAAYNVAQRSGEISNALAWANANMSMLGFNAPFLVPPKRHLAAAEALVEQIDDVAGISWIRAVLGNYYMGAGDWAKSRSNFLIGMELAEQSGQIRNGDVAHASLANMCRLHGLMAEADSHDAAVLARATDRSITQVQVWALSGRVKSLLAMNDFDGFDAASDRFRALMADPAIWDNASANSHISVLLYAGIRALHQGDVDGGLALVQQAAAVYAALRTPQVFSIDVTGGFGDAIRLLAKALGPTSAVLKLARSNVKSARFVAKTYPPARARAAIAAGDLAALKGDTAKATAHWQEAQAAAEAADMPYDIAMAAHRLWHAGPEADRAGAQARRDANLERAGITLPEVWV</sequence>
<dbReference type="Gene3D" id="3.30.70.1230">
    <property type="entry name" value="Nucleotide cyclase"/>
    <property type="match status" value="2"/>
</dbReference>
<dbReference type="InterPro" id="IPR027417">
    <property type="entry name" value="P-loop_NTPase"/>
</dbReference>
<evidence type="ECO:0000256" key="3">
    <source>
        <dbReference type="SAM" id="MobiDB-lite"/>
    </source>
</evidence>
<feature type="domain" description="Guanylate cyclase" evidence="4">
    <location>
        <begin position="33"/>
        <end position="135"/>
    </location>
</feature>
<proteinExistence type="predicted"/>
<dbReference type="InterPro" id="IPR011990">
    <property type="entry name" value="TPR-like_helical_dom_sf"/>
</dbReference>
<feature type="region of interest" description="Disordered" evidence="3">
    <location>
        <begin position="1"/>
        <end position="24"/>
    </location>
</feature>
<feature type="compositionally biased region" description="Basic and acidic residues" evidence="3">
    <location>
        <begin position="1"/>
        <end position="14"/>
    </location>
</feature>
<dbReference type="Pfam" id="PF13191">
    <property type="entry name" value="AAA_16"/>
    <property type="match status" value="1"/>
</dbReference>
<dbReference type="GO" id="GO:0005524">
    <property type="term" value="F:ATP binding"/>
    <property type="evidence" value="ECO:0007669"/>
    <property type="project" value="UniProtKB-KW"/>
</dbReference>
<dbReference type="InterPro" id="IPR041664">
    <property type="entry name" value="AAA_16"/>
</dbReference>
<dbReference type="GO" id="GO:0004016">
    <property type="term" value="F:adenylate cyclase activity"/>
    <property type="evidence" value="ECO:0007669"/>
    <property type="project" value="TreeGrafter"/>
</dbReference>
<dbReference type="PANTHER" id="PTHR16305">
    <property type="entry name" value="TESTICULAR SOLUBLE ADENYLYL CYCLASE"/>
    <property type="match status" value="1"/>
</dbReference>
<dbReference type="Proteomes" id="UP000201613">
    <property type="component" value="Unassembled WGS sequence"/>
</dbReference>
<accession>A0A238LAA2</accession>
<protein>
    <recommendedName>
        <fullName evidence="4">Guanylate cyclase domain-containing protein</fullName>
    </recommendedName>
</protein>
<evidence type="ECO:0000313" key="5">
    <source>
        <dbReference type="EMBL" id="SMY06657.1"/>
    </source>
</evidence>
<keyword evidence="2" id="KW-0067">ATP-binding</keyword>
<gene>
    <name evidence="5" type="ORF">LOM8899_00785</name>
</gene>
<dbReference type="SUPFAM" id="SSF55073">
    <property type="entry name" value="Nucleotide cyclase"/>
    <property type="match status" value="2"/>
</dbReference>
<dbReference type="PROSITE" id="PS50125">
    <property type="entry name" value="GUANYLATE_CYCLASE_2"/>
    <property type="match status" value="1"/>
</dbReference>
<evidence type="ECO:0000259" key="4">
    <source>
        <dbReference type="PROSITE" id="PS50125"/>
    </source>
</evidence>
<dbReference type="GO" id="GO:0035556">
    <property type="term" value="P:intracellular signal transduction"/>
    <property type="evidence" value="ECO:0007669"/>
    <property type="project" value="InterPro"/>
</dbReference>
<dbReference type="PANTHER" id="PTHR16305:SF28">
    <property type="entry name" value="GUANYLATE CYCLASE DOMAIN-CONTAINING PROTEIN"/>
    <property type="match status" value="1"/>
</dbReference>
<dbReference type="SUPFAM" id="SSF52540">
    <property type="entry name" value="P-loop containing nucleoside triphosphate hydrolases"/>
    <property type="match status" value="1"/>
</dbReference>
<reference evidence="5 6" key="1">
    <citation type="submission" date="2017-05" db="EMBL/GenBank/DDBJ databases">
        <authorList>
            <person name="Song R."/>
            <person name="Chenine A.L."/>
            <person name="Ruprecht R.M."/>
        </authorList>
    </citation>
    <scope>NUCLEOTIDE SEQUENCE [LARGE SCALE GENOMIC DNA]</scope>
    <source>
        <strain evidence="5 6">CECT 8899</strain>
    </source>
</reference>
<evidence type="ECO:0000313" key="6">
    <source>
        <dbReference type="Proteomes" id="UP000201613"/>
    </source>
</evidence>
<dbReference type="GO" id="GO:0005737">
    <property type="term" value="C:cytoplasm"/>
    <property type="evidence" value="ECO:0007669"/>
    <property type="project" value="TreeGrafter"/>
</dbReference>
<evidence type="ECO:0000256" key="2">
    <source>
        <dbReference type="ARBA" id="ARBA00022840"/>
    </source>
</evidence>